<feature type="compositionally biased region" description="Polar residues" evidence="1">
    <location>
        <begin position="172"/>
        <end position="191"/>
    </location>
</feature>
<feature type="compositionally biased region" description="Low complexity" evidence="1">
    <location>
        <begin position="149"/>
        <end position="171"/>
    </location>
</feature>
<dbReference type="EMBL" id="KD250402">
    <property type="protein sequence ID" value="EMS48647.1"/>
    <property type="molecule type" value="Genomic_DNA"/>
</dbReference>
<protein>
    <submittedName>
        <fullName evidence="2">Uncharacterized protein</fullName>
    </submittedName>
</protein>
<proteinExistence type="predicted"/>
<name>M7YMT1_TRIUA</name>
<accession>M7YMT1</accession>
<dbReference type="PANTHER" id="PTHR31390:SF12">
    <property type="entry name" value="PUTATIVE (DUF3527)-RELATED"/>
    <property type="match status" value="1"/>
</dbReference>
<feature type="compositionally biased region" description="Basic and acidic residues" evidence="1">
    <location>
        <begin position="7"/>
        <end position="23"/>
    </location>
</feature>
<feature type="compositionally biased region" description="Basic and acidic residues" evidence="1">
    <location>
        <begin position="49"/>
        <end position="76"/>
    </location>
</feature>
<feature type="compositionally biased region" description="Low complexity" evidence="1">
    <location>
        <begin position="680"/>
        <end position="691"/>
    </location>
</feature>
<dbReference type="PANTHER" id="PTHR31390">
    <property type="entry name" value="EXPRESSED PROTEIN"/>
    <property type="match status" value="1"/>
</dbReference>
<feature type="region of interest" description="Disordered" evidence="1">
    <location>
        <begin position="1"/>
        <end position="85"/>
    </location>
</feature>
<evidence type="ECO:0000313" key="2">
    <source>
        <dbReference type="EMBL" id="EMS48647.1"/>
    </source>
</evidence>
<gene>
    <name evidence="2" type="ORF">TRIUR3_25995</name>
</gene>
<dbReference type="OMA" id="GRYPSRM"/>
<dbReference type="InterPro" id="IPR021916">
    <property type="entry name" value="DUF3527"/>
</dbReference>
<sequence>MATKGQLVRERNVKITSSREGRQRGNSQSEQLVQVPKQKDSAASGNIDGKFEDRIRVVKNDKIRRQREPRNAEGKSSKPWPARKATTVDELVKHMSKVPSYLQRKEMADHLQDKALNVGVLEWGLLARWSHEQKHEPYSSHGASSSDTSRSVLFSSPSHSSASPSSKSLDSNQSPLNDQQHCFMKSQQSSPVDKHHEKANPPSPNSAVLSLLPGHGKCIRAENNGGLNLSEFSPPADSLIAASGSCTPHDMVDDEDATRKLEEAVHHCSRRLFTDDDNTRRSFFTPNDDDSMCVNPLQSNGISGLVPSAVMEAERNGSRSPVGFLEDIGQSPELTRIPYSCPLPLMDSTEELGASSSATRDAFVSAAVTRGEHGNRHKSPVSVCKKPLLISSKFTDMDVLPDRHLVSGLNGMGRCSSLKEAPSPRQPDTSVDKINEDKRSNSRGRRSPLRRMLDPLLKPRQPSTSVAPIQASFVPKCHLSSSINKQSINLEGSGSQNVQRRSVDAVVNSNNHAEANINQPPRVLLNSERYLNQERDSTRTRQALLQLAWKNGLPLFMLSYGDSDILAATVRRKGTSDKDDLESAYTLFTVEEPKKKSGAWITAGNKNKKHQLVSSIVGEMRISRRKSRCCHANDFHVHREFVLVGSELLPTPEEPGDSHISREIGAFISAVPQTAETPHQSSSQNSGRGSSAPIGCSCPPLGNIYGNMTNASSAPASVIAILPNGFHGASTSGQPLPLMERWRARGSCDCGGWDEGCTLSVLTDNTQGNQGCKSNQVNQTQDGSHRFDLLSQGRSREDRHAFSMVSFKEGLYAVEFRSSIALLQAFAMCIVMLHGRSPIWIGSAPNGPTHFMTARALHHASGHAVALALALQRAGKPRHLCATMSMRRLGTSDFRGVRERPPAPSPPRSGLKETPHPRHLRHRREGGPRAQRGGVAPPKASSGYEFSRRVEPAGAGPRASPAAFYRQGSSCPSEAAASPRHRRDGHGSHGGVARTLPQDIVDERQFYKYRRTERATSQEDKRARKQAAQLKLKLRETSGWDLEDEQHANAYIQTSEEDITESKSESHE</sequence>
<feature type="region of interest" description="Disordered" evidence="1">
    <location>
        <begin position="891"/>
        <end position="1003"/>
    </location>
</feature>
<feature type="region of interest" description="Disordered" evidence="1">
    <location>
        <begin position="135"/>
        <end position="209"/>
    </location>
</feature>
<dbReference type="Pfam" id="PF12043">
    <property type="entry name" value="DUF3527"/>
    <property type="match status" value="2"/>
</dbReference>
<reference evidence="2" key="1">
    <citation type="journal article" date="2013" name="Nature">
        <title>Draft genome of the wheat A-genome progenitor Triticum urartu.</title>
        <authorList>
            <person name="Ling H.Q."/>
            <person name="Zhao S."/>
            <person name="Liu D."/>
            <person name="Wang J."/>
            <person name="Sun H."/>
            <person name="Zhang C."/>
            <person name="Fan H."/>
            <person name="Li D."/>
            <person name="Dong L."/>
            <person name="Tao Y."/>
            <person name="Gao C."/>
            <person name="Wu H."/>
            <person name="Li Y."/>
            <person name="Cui Y."/>
            <person name="Guo X."/>
            <person name="Zheng S."/>
            <person name="Wang B."/>
            <person name="Yu K."/>
            <person name="Liang Q."/>
            <person name="Yang W."/>
            <person name="Lou X."/>
            <person name="Chen J."/>
            <person name="Feng M."/>
            <person name="Jian J."/>
            <person name="Zhang X."/>
            <person name="Luo G."/>
            <person name="Jiang Y."/>
            <person name="Liu J."/>
            <person name="Wang Z."/>
            <person name="Sha Y."/>
            <person name="Zhang B."/>
            <person name="Wu H."/>
            <person name="Tang D."/>
            <person name="Shen Q."/>
            <person name="Xue P."/>
            <person name="Zou S."/>
            <person name="Wang X."/>
            <person name="Liu X."/>
            <person name="Wang F."/>
            <person name="Yang Y."/>
            <person name="An X."/>
            <person name="Dong Z."/>
            <person name="Zhang K."/>
            <person name="Zhang X."/>
            <person name="Luo M.C."/>
            <person name="Dvorak J."/>
            <person name="Tong Y."/>
            <person name="Wang J."/>
            <person name="Yang H."/>
            <person name="Li Z."/>
            <person name="Wang D."/>
            <person name="Zhang A."/>
            <person name="Wang J."/>
        </authorList>
    </citation>
    <scope>NUCLEOTIDE SEQUENCE</scope>
</reference>
<dbReference type="eggNOG" id="ENOG502QSE4">
    <property type="taxonomic scope" value="Eukaryota"/>
</dbReference>
<evidence type="ECO:0000256" key="1">
    <source>
        <dbReference type="SAM" id="MobiDB-lite"/>
    </source>
</evidence>
<dbReference type="AlphaFoldDB" id="M7YMT1"/>
<feature type="compositionally biased region" description="Low complexity" evidence="1">
    <location>
        <begin position="952"/>
        <end position="963"/>
    </location>
</feature>
<feature type="region of interest" description="Disordered" evidence="1">
    <location>
        <begin position="673"/>
        <end position="692"/>
    </location>
</feature>
<feature type="region of interest" description="Disordered" evidence="1">
    <location>
        <begin position="1041"/>
        <end position="1068"/>
    </location>
</feature>
<organism evidence="2">
    <name type="scientific">Triticum urartu</name>
    <name type="common">Red wild einkorn</name>
    <name type="synonym">Crithodium urartu</name>
    <dbReference type="NCBI Taxonomy" id="4572"/>
    <lineage>
        <taxon>Eukaryota</taxon>
        <taxon>Viridiplantae</taxon>
        <taxon>Streptophyta</taxon>
        <taxon>Embryophyta</taxon>
        <taxon>Tracheophyta</taxon>
        <taxon>Spermatophyta</taxon>
        <taxon>Magnoliopsida</taxon>
        <taxon>Liliopsida</taxon>
        <taxon>Poales</taxon>
        <taxon>Poaceae</taxon>
        <taxon>BOP clade</taxon>
        <taxon>Pooideae</taxon>
        <taxon>Triticodae</taxon>
        <taxon>Triticeae</taxon>
        <taxon>Triticinae</taxon>
        <taxon>Triticum</taxon>
    </lineage>
</organism>
<feature type="region of interest" description="Disordered" evidence="1">
    <location>
        <begin position="414"/>
        <end position="464"/>
    </location>
</feature>
<dbReference type="STRING" id="4572.M7YMT1"/>
<feature type="compositionally biased region" description="Basic and acidic residues" evidence="1">
    <location>
        <begin position="430"/>
        <end position="440"/>
    </location>
</feature>